<gene>
    <name evidence="1" type="ORF">LTS18_007391</name>
</gene>
<evidence type="ECO:0000313" key="1">
    <source>
        <dbReference type="EMBL" id="KAK3064414.1"/>
    </source>
</evidence>
<reference evidence="1" key="1">
    <citation type="submission" date="2024-09" db="EMBL/GenBank/DDBJ databases">
        <title>Black Yeasts Isolated from many extreme environments.</title>
        <authorList>
            <person name="Coleine C."/>
            <person name="Stajich J.E."/>
            <person name="Selbmann L."/>
        </authorList>
    </citation>
    <scope>NUCLEOTIDE SEQUENCE</scope>
    <source>
        <strain evidence="1">CCFEE 5737</strain>
    </source>
</reference>
<keyword evidence="2" id="KW-1185">Reference proteome</keyword>
<organism evidence="1 2">
    <name type="scientific">Coniosporium uncinatum</name>
    <dbReference type="NCBI Taxonomy" id="93489"/>
    <lineage>
        <taxon>Eukaryota</taxon>
        <taxon>Fungi</taxon>
        <taxon>Dikarya</taxon>
        <taxon>Ascomycota</taxon>
        <taxon>Pezizomycotina</taxon>
        <taxon>Dothideomycetes</taxon>
        <taxon>Dothideomycetes incertae sedis</taxon>
        <taxon>Coniosporium</taxon>
    </lineage>
</organism>
<name>A0ACC3DAE2_9PEZI</name>
<protein>
    <submittedName>
        <fullName evidence="1">Uncharacterized protein</fullName>
    </submittedName>
</protein>
<proteinExistence type="predicted"/>
<dbReference type="Proteomes" id="UP001186974">
    <property type="component" value="Unassembled WGS sequence"/>
</dbReference>
<comment type="caution">
    <text evidence="1">The sequence shown here is derived from an EMBL/GenBank/DDBJ whole genome shotgun (WGS) entry which is preliminary data.</text>
</comment>
<evidence type="ECO:0000313" key="2">
    <source>
        <dbReference type="Proteomes" id="UP001186974"/>
    </source>
</evidence>
<accession>A0ACC3DAE2</accession>
<dbReference type="EMBL" id="JAWDJW010006519">
    <property type="protein sequence ID" value="KAK3064414.1"/>
    <property type="molecule type" value="Genomic_DNA"/>
</dbReference>
<sequence>MVVNPNLTKMCSSVVATGAAGLAVNKESAPKRLLRSSWGFLTHEQYDKGIPAHKAQIKTGAVELEEDPHTGDQYLNNVINYVKTVGDEVQYEEAITVPMTHYVELKGEEVHIEEVFYIKDGKAHSHWHRDHERNHGADIGGTFSIVLDKPWCRRNLKLARGNDAIRRHIFTWDLTLDIKGRDMQWKAEWYDRQGRTNAFATDLLEFALSAEFIPGAA</sequence>